<dbReference type="NCBIfam" id="NF047352">
    <property type="entry name" value="P_loop_sacsin"/>
    <property type="match status" value="1"/>
</dbReference>
<accession>A0A0W0G821</accession>
<dbReference type="PANTHER" id="PTHR15600">
    <property type="entry name" value="SACSIN"/>
    <property type="match status" value="1"/>
</dbReference>
<evidence type="ECO:0000259" key="1">
    <source>
        <dbReference type="Pfam" id="PF25794"/>
    </source>
</evidence>
<evidence type="ECO:0000313" key="3">
    <source>
        <dbReference type="Proteomes" id="UP000054988"/>
    </source>
</evidence>
<dbReference type="Gene3D" id="3.30.565.10">
    <property type="entry name" value="Histidine kinase-like ATPase, C-terminal domain"/>
    <property type="match status" value="1"/>
</dbReference>
<dbReference type="InterPro" id="IPR036890">
    <property type="entry name" value="HATPase_C_sf"/>
</dbReference>
<feature type="domain" description="Sacsin/Nov" evidence="1">
    <location>
        <begin position="9"/>
        <end position="223"/>
    </location>
</feature>
<sequence>MSFGEKFRATDNIKAIIDEYPFSIGIFREILQNSDDAGAVKQVFLLDRRNHDSQREEYAVTQGPALLAFNDKGFLEEDWQALQEVHSSLKRRDTTKIGKYGIGFRSCYHITDNPQIMSGEYFAVFDPHNKYGGSGRYDVLEERSQFTDRVNAFRGLLPEDYNGRLQGTIFRFPLRVDPNSEISSKVVDPEEIKGLLQTFWKEELEIVLLFLRHISTIEIHEIDAFGTLTVHATCHITRHTETLSFDFDDIFASYRLRSCEVVVSRPEERLHKIWQILDASYAREHASSVLFQTLYFNAGPALEKNKLSADLALAIPTTGEFSSGRLFTFLPLPLSTGFPVHVHGLFALTPSRQHLRNNSEHVVKQSDDRYAV</sequence>
<reference evidence="2 3" key="1">
    <citation type="submission" date="2015-12" db="EMBL/GenBank/DDBJ databases">
        <title>Draft genome sequence of Moniliophthora roreri, the causal agent of frosty pod rot of cacao.</title>
        <authorList>
            <person name="Aime M.C."/>
            <person name="Diaz-Valderrama J.R."/>
            <person name="Kijpornyongpan T."/>
            <person name="Phillips-Mora W."/>
        </authorList>
    </citation>
    <scope>NUCLEOTIDE SEQUENCE [LARGE SCALE GENOMIC DNA]</scope>
    <source>
        <strain evidence="2 3">MCA 2952</strain>
    </source>
</reference>
<dbReference type="PANTHER" id="PTHR15600:SF42">
    <property type="entry name" value="SACSIN"/>
    <property type="match status" value="1"/>
</dbReference>
<organism evidence="2 3">
    <name type="scientific">Moniliophthora roreri</name>
    <name type="common">Frosty pod rot fungus</name>
    <name type="synonym">Monilia roreri</name>
    <dbReference type="NCBI Taxonomy" id="221103"/>
    <lineage>
        <taxon>Eukaryota</taxon>
        <taxon>Fungi</taxon>
        <taxon>Dikarya</taxon>
        <taxon>Basidiomycota</taxon>
        <taxon>Agaricomycotina</taxon>
        <taxon>Agaricomycetes</taxon>
        <taxon>Agaricomycetidae</taxon>
        <taxon>Agaricales</taxon>
        <taxon>Marasmiineae</taxon>
        <taxon>Marasmiaceae</taxon>
        <taxon>Moniliophthora</taxon>
    </lineage>
</organism>
<gene>
    <name evidence="2" type="ORF">WG66_2696</name>
</gene>
<dbReference type="InterPro" id="IPR058210">
    <property type="entry name" value="SACS/Nov_dom"/>
</dbReference>
<proteinExistence type="predicted"/>
<name>A0A0W0G821_MONRR</name>
<dbReference type="SUPFAM" id="SSF55874">
    <property type="entry name" value="ATPase domain of HSP90 chaperone/DNA topoisomerase II/histidine kinase"/>
    <property type="match status" value="1"/>
</dbReference>
<dbReference type="EMBL" id="LATX01000867">
    <property type="protein sequence ID" value="KTB44727.1"/>
    <property type="molecule type" value="Genomic_DNA"/>
</dbReference>
<dbReference type="InterPro" id="IPR052972">
    <property type="entry name" value="Sacsin_chaperone_reg"/>
</dbReference>
<dbReference type="AlphaFoldDB" id="A0A0W0G821"/>
<comment type="caution">
    <text evidence="2">The sequence shown here is derived from an EMBL/GenBank/DDBJ whole genome shotgun (WGS) entry which is preliminary data.</text>
</comment>
<dbReference type="Proteomes" id="UP000054988">
    <property type="component" value="Unassembled WGS sequence"/>
</dbReference>
<protein>
    <recommendedName>
        <fullName evidence="1">Sacsin/Nov domain-containing protein</fullName>
    </recommendedName>
</protein>
<dbReference type="Pfam" id="PF25794">
    <property type="entry name" value="SACS"/>
    <property type="match status" value="1"/>
</dbReference>
<dbReference type="GO" id="GO:0030544">
    <property type="term" value="F:Hsp70 protein binding"/>
    <property type="evidence" value="ECO:0007669"/>
    <property type="project" value="TreeGrafter"/>
</dbReference>
<evidence type="ECO:0000313" key="2">
    <source>
        <dbReference type="EMBL" id="KTB44727.1"/>
    </source>
</evidence>